<evidence type="ECO:0000313" key="3">
    <source>
        <dbReference type="Proteomes" id="UP001149954"/>
    </source>
</evidence>
<dbReference type="InterPro" id="IPR029498">
    <property type="entry name" value="HeLo_dom"/>
</dbReference>
<protein>
    <submittedName>
        <fullName evidence="2">Protein kinase</fullName>
    </submittedName>
</protein>
<dbReference type="EMBL" id="JAPWDS010000003">
    <property type="protein sequence ID" value="KAJ5504840.1"/>
    <property type="molecule type" value="Genomic_DNA"/>
</dbReference>
<dbReference type="GO" id="GO:0016301">
    <property type="term" value="F:kinase activity"/>
    <property type="evidence" value="ECO:0007669"/>
    <property type="project" value="UniProtKB-KW"/>
</dbReference>
<name>A0A9W9XYE6_9EURO</name>
<feature type="domain" description="Prion-inhibition and propagation HeLo" evidence="1">
    <location>
        <begin position="8"/>
        <end position="173"/>
    </location>
</feature>
<dbReference type="InterPro" id="IPR038305">
    <property type="entry name" value="HeLo_sf"/>
</dbReference>
<accession>A0A9W9XYE6</accession>
<evidence type="ECO:0000313" key="2">
    <source>
        <dbReference type="EMBL" id="KAJ5504840.1"/>
    </source>
</evidence>
<dbReference type="Pfam" id="PF14479">
    <property type="entry name" value="HeLo"/>
    <property type="match status" value="1"/>
</dbReference>
<keyword evidence="2" id="KW-0808">Transferase</keyword>
<proteinExistence type="predicted"/>
<dbReference type="Proteomes" id="UP001149954">
    <property type="component" value="Unassembled WGS sequence"/>
</dbReference>
<dbReference type="PANTHER" id="PTHR37542:SF1">
    <property type="entry name" value="PRION-INHIBITION AND PROPAGATION HELO DOMAIN-CONTAINING PROTEIN"/>
    <property type="match status" value="1"/>
</dbReference>
<dbReference type="Gene3D" id="1.10.510.10">
    <property type="entry name" value="Transferase(Phosphotransferase) domain 1"/>
    <property type="match status" value="1"/>
</dbReference>
<dbReference type="SUPFAM" id="SSF56112">
    <property type="entry name" value="Protein kinase-like (PK-like)"/>
    <property type="match status" value="1"/>
</dbReference>
<dbReference type="InterPro" id="IPR011009">
    <property type="entry name" value="Kinase-like_dom_sf"/>
</dbReference>
<keyword evidence="2" id="KW-0418">Kinase</keyword>
<sequence length="551" mass="61796">MSGLEVPGLVLGVVGVVVAFKGALDTALLIESFFDDTRMDCGYLALCYHIETTRLQLWGELCNANDESQSDKCTLRDSPNNLKTLIVRILGEIRKLNEEANSLIFKYNIDLVTLPTLDLNDNLGPDRALPIALSKRTTKPKSRIRWTIKGKSEFQEVIMKLRKLISDLHNLNVHTGESHLPEKALLPQVLAALTSPDLLQILSDSQSQVNRTLALSAKAKKLNIKLDRGSARSATAITSRELEFRAGSSVTGVLFHRTGQVLPIWVEWNFLKSGPRADRYTTRIKSLGYVLERVSQPELCLPPCYGVYDDLKYEAEHGSKRLGFVFGLPQSSSSHQLQYEANIQLYPPQSLKALIKGEKGVAIPHLGDRFRLAYRLANAFSLFHAAGWLHKGIHSDNIIFLQQANGLGITMLEPFITGFQYSRPQDTVSLSRGPLEDTTLDQYYHPDAHLGFSKVRDLYSLGVILCEIGRWALVADTVTERRKQKLTSRNAWQEYMINHVVEDLGWRMGYLYQSTVRTLLDSSLPTDDVGDAVFAQQFLERVIQPLSLCNA</sequence>
<dbReference type="PANTHER" id="PTHR37542">
    <property type="entry name" value="HELO DOMAIN-CONTAINING PROTEIN-RELATED"/>
    <property type="match status" value="1"/>
</dbReference>
<reference evidence="2" key="1">
    <citation type="submission" date="2022-12" db="EMBL/GenBank/DDBJ databases">
        <authorList>
            <person name="Petersen C."/>
        </authorList>
    </citation>
    <scope>NUCLEOTIDE SEQUENCE</scope>
    <source>
        <strain evidence="2">IBT 29495</strain>
    </source>
</reference>
<organism evidence="2 3">
    <name type="scientific">Penicillium fimorum</name>
    <dbReference type="NCBI Taxonomy" id="1882269"/>
    <lineage>
        <taxon>Eukaryota</taxon>
        <taxon>Fungi</taxon>
        <taxon>Dikarya</taxon>
        <taxon>Ascomycota</taxon>
        <taxon>Pezizomycotina</taxon>
        <taxon>Eurotiomycetes</taxon>
        <taxon>Eurotiomycetidae</taxon>
        <taxon>Eurotiales</taxon>
        <taxon>Aspergillaceae</taxon>
        <taxon>Penicillium</taxon>
    </lineage>
</organism>
<reference evidence="2" key="2">
    <citation type="journal article" date="2023" name="IMA Fungus">
        <title>Comparative genomic study of the Penicillium genus elucidates a diverse pangenome and 15 lateral gene transfer events.</title>
        <authorList>
            <person name="Petersen C."/>
            <person name="Sorensen T."/>
            <person name="Nielsen M.R."/>
            <person name="Sondergaard T.E."/>
            <person name="Sorensen J.L."/>
            <person name="Fitzpatrick D.A."/>
            <person name="Frisvad J.C."/>
            <person name="Nielsen K.L."/>
        </authorList>
    </citation>
    <scope>NUCLEOTIDE SEQUENCE</scope>
    <source>
        <strain evidence="2">IBT 29495</strain>
    </source>
</reference>
<dbReference type="OrthoDB" id="1911848at2759"/>
<comment type="caution">
    <text evidence="2">The sequence shown here is derived from an EMBL/GenBank/DDBJ whole genome shotgun (WGS) entry which is preliminary data.</text>
</comment>
<dbReference type="AlphaFoldDB" id="A0A9W9XYE6"/>
<dbReference type="Gene3D" id="1.20.120.1020">
    <property type="entry name" value="Prion-inhibition and propagation, HeLo domain"/>
    <property type="match status" value="1"/>
</dbReference>
<gene>
    <name evidence="2" type="ORF">N7463_007714</name>
</gene>
<evidence type="ECO:0000259" key="1">
    <source>
        <dbReference type="Pfam" id="PF14479"/>
    </source>
</evidence>
<keyword evidence="3" id="KW-1185">Reference proteome</keyword>